<sequence>MAFKSSISLPIEIAEQIISTLWLSPLTTSERIRLAESCFDVSHLWHSIFLRVAATDFYITNISQASQFLDVLRGKREMSSEHSLDLTGLCRSITIQHKHGLPGDPIGFVFRDIMDELARDTSDYPQRLQLPFLRRIALELQNDHVMESVFEGNSSLFSCVPSFSGFPQQLTELEINFSSGEDGKSTIKTRRHERSGLENGKRLAVLGTSGRVAKELLGVSGGSDELQLFSQDVVKDFNQQTAAAVEEAGVDDDSEEFFDAETGLDSEPPSHSNPNQSEPQADDGVDSWEDSAHLLARSFSKDELIRLCSAMEGRMVIS</sequence>
<organism evidence="2 3">
    <name type="scientific">Marasmius crinis-equi</name>
    <dbReference type="NCBI Taxonomy" id="585013"/>
    <lineage>
        <taxon>Eukaryota</taxon>
        <taxon>Fungi</taxon>
        <taxon>Dikarya</taxon>
        <taxon>Basidiomycota</taxon>
        <taxon>Agaricomycotina</taxon>
        <taxon>Agaricomycetes</taxon>
        <taxon>Agaricomycetidae</taxon>
        <taxon>Agaricales</taxon>
        <taxon>Marasmiineae</taxon>
        <taxon>Marasmiaceae</taxon>
        <taxon>Marasmius</taxon>
    </lineage>
</organism>
<feature type="compositionally biased region" description="Acidic residues" evidence="1">
    <location>
        <begin position="280"/>
        <end position="289"/>
    </location>
</feature>
<proteinExistence type="predicted"/>
<evidence type="ECO:0000313" key="2">
    <source>
        <dbReference type="EMBL" id="KAL0580851.1"/>
    </source>
</evidence>
<protein>
    <recommendedName>
        <fullName evidence="4">F-box domain-containing protein</fullName>
    </recommendedName>
</protein>
<evidence type="ECO:0000256" key="1">
    <source>
        <dbReference type="SAM" id="MobiDB-lite"/>
    </source>
</evidence>
<evidence type="ECO:0008006" key="4">
    <source>
        <dbReference type="Google" id="ProtNLM"/>
    </source>
</evidence>
<comment type="caution">
    <text evidence="2">The sequence shown here is derived from an EMBL/GenBank/DDBJ whole genome shotgun (WGS) entry which is preliminary data.</text>
</comment>
<feature type="compositionally biased region" description="Polar residues" evidence="1">
    <location>
        <begin position="269"/>
        <end position="279"/>
    </location>
</feature>
<reference evidence="2 3" key="1">
    <citation type="submission" date="2024-02" db="EMBL/GenBank/DDBJ databases">
        <title>A draft genome for the cacao thread blight pathogen Marasmius crinis-equi.</title>
        <authorList>
            <person name="Cohen S.P."/>
            <person name="Baruah I.K."/>
            <person name="Amoako-Attah I."/>
            <person name="Bukari Y."/>
            <person name="Meinhardt L.W."/>
            <person name="Bailey B.A."/>
        </authorList>
    </citation>
    <scope>NUCLEOTIDE SEQUENCE [LARGE SCALE GENOMIC DNA]</scope>
    <source>
        <strain evidence="2 3">GH-76</strain>
    </source>
</reference>
<feature type="region of interest" description="Disordered" evidence="1">
    <location>
        <begin position="260"/>
        <end position="289"/>
    </location>
</feature>
<evidence type="ECO:0000313" key="3">
    <source>
        <dbReference type="Proteomes" id="UP001465976"/>
    </source>
</evidence>
<keyword evidence="3" id="KW-1185">Reference proteome</keyword>
<dbReference type="Proteomes" id="UP001465976">
    <property type="component" value="Unassembled WGS sequence"/>
</dbReference>
<name>A0ABR3G0E5_9AGAR</name>
<accession>A0ABR3G0E5</accession>
<dbReference type="EMBL" id="JBAHYK010000021">
    <property type="protein sequence ID" value="KAL0580851.1"/>
    <property type="molecule type" value="Genomic_DNA"/>
</dbReference>
<gene>
    <name evidence="2" type="ORF">V5O48_001143</name>
</gene>